<name>A0AAU9GCL3_DROMD</name>
<accession>A0AAU9GCL3</accession>
<reference evidence="2 3" key="1">
    <citation type="submission" date="2024-02" db="EMBL/GenBank/DDBJ databases">
        <title>A chromosome-level genome assembly of Drosophila madeirensis, a fruit fly species endemic to Madeira island.</title>
        <authorList>
            <person name="Tomihara K."/>
            <person name="Llopart A."/>
            <person name="Yamamoto D."/>
        </authorList>
    </citation>
    <scope>NUCLEOTIDE SEQUENCE [LARGE SCALE GENOMIC DNA]</scope>
    <source>
        <strain evidence="2 3">RF1</strain>
    </source>
</reference>
<feature type="region of interest" description="Disordered" evidence="1">
    <location>
        <begin position="106"/>
        <end position="131"/>
    </location>
</feature>
<evidence type="ECO:0000256" key="1">
    <source>
        <dbReference type="SAM" id="MobiDB-lite"/>
    </source>
</evidence>
<evidence type="ECO:0008006" key="4">
    <source>
        <dbReference type="Google" id="ProtNLM"/>
    </source>
</evidence>
<evidence type="ECO:0000313" key="2">
    <source>
        <dbReference type="EMBL" id="BFG05653.1"/>
    </source>
</evidence>
<gene>
    <name evidence="2" type="ORF">DMAD_04342</name>
</gene>
<keyword evidence="3" id="KW-1185">Reference proteome</keyword>
<evidence type="ECO:0000313" key="3">
    <source>
        <dbReference type="Proteomes" id="UP001500889"/>
    </source>
</evidence>
<sequence>MGCSSTKSAATLDDIKALPVSAGSHRMASQKAYPASEAFTIPLDSEAQPELPLNETLRQPPKRIQRIMQEAAHTEPPTLEELHDKQQRAEQRRQELLQHKLETIQKNTQMLLRGHGGEGEGQTEVQPEERE</sequence>
<organism evidence="2 3">
    <name type="scientific">Drosophila madeirensis</name>
    <name type="common">Fruit fly</name>
    <dbReference type="NCBI Taxonomy" id="30013"/>
    <lineage>
        <taxon>Eukaryota</taxon>
        <taxon>Metazoa</taxon>
        <taxon>Ecdysozoa</taxon>
        <taxon>Arthropoda</taxon>
        <taxon>Hexapoda</taxon>
        <taxon>Insecta</taxon>
        <taxon>Pterygota</taxon>
        <taxon>Neoptera</taxon>
        <taxon>Endopterygota</taxon>
        <taxon>Diptera</taxon>
        <taxon>Brachycera</taxon>
        <taxon>Muscomorpha</taxon>
        <taxon>Ephydroidea</taxon>
        <taxon>Drosophilidae</taxon>
        <taxon>Drosophila</taxon>
        <taxon>Sophophora</taxon>
    </lineage>
</organism>
<proteinExistence type="predicted"/>
<dbReference type="EMBL" id="AP029267">
    <property type="protein sequence ID" value="BFG05653.1"/>
    <property type="molecule type" value="Genomic_DNA"/>
</dbReference>
<dbReference type="Proteomes" id="UP001500889">
    <property type="component" value="Chromosome E"/>
</dbReference>
<dbReference type="AlphaFoldDB" id="A0AAU9GCL3"/>
<feature type="region of interest" description="Disordered" evidence="1">
    <location>
        <begin position="69"/>
        <end position="92"/>
    </location>
</feature>
<feature type="compositionally biased region" description="Basic and acidic residues" evidence="1">
    <location>
        <begin position="80"/>
        <end position="92"/>
    </location>
</feature>
<protein>
    <recommendedName>
        <fullName evidence="4">Stathmin</fullName>
    </recommendedName>
</protein>